<evidence type="ECO:0000256" key="1">
    <source>
        <dbReference type="ARBA" id="ARBA00002481"/>
    </source>
</evidence>
<accession>A0A0B0PYA5</accession>
<comment type="subcellular location">
    <subcellularLocation>
        <location evidence="2 12">Vacuole membrane</location>
        <topology evidence="2 12">Multi-pass membrane protein</topology>
    </subcellularLocation>
</comment>
<evidence type="ECO:0000313" key="16">
    <source>
        <dbReference type="Proteomes" id="UP000032142"/>
    </source>
</evidence>
<dbReference type="InterPro" id="IPR011555">
    <property type="entry name" value="ATPase_proteolipid_su_C_euk"/>
</dbReference>
<proteinExistence type="inferred from homology"/>
<dbReference type="GO" id="GO:0033179">
    <property type="term" value="C:proton-transporting V-type ATPase, V0 domain"/>
    <property type="evidence" value="ECO:0007669"/>
    <property type="project" value="InterPro"/>
</dbReference>
<evidence type="ECO:0000256" key="8">
    <source>
        <dbReference type="ARBA" id="ARBA00022781"/>
    </source>
</evidence>
<comment type="pathway">
    <text evidence="3">Protein modification; protein glycosylation.</text>
</comment>
<feature type="transmembrane region" description="Helical" evidence="12">
    <location>
        <begin position="31"/>
        <end position="58"/>
    </location>
</feature>
<dbReference type="InterPro" id="IPR000245">
    <property type="entry name" value="ATPase_proteolipid_csu"/>
</dbReference>
<feature type="domain" description="V-ATPase proteolipid subunit C-like" evidence="13">
    <location>
        <begin position="416"/>
        <end position="474"/>
    </location>
</feature>
<dbReference type="FunFam" id="1.20.120.610:FF:000003">
    <property type="entry name" value="V-type proton ATPase proteolipid subunit"/>
    <property type="match status" value="1"/>
</dbReference>
<feature type="transmembrane region" description="Helical" evidence="12">
    <location>
        <begin position="179"/>
        <end position="202"/>
    </location>
</feature>
<evidence type="ECO:0000256" key="5">
    <source>
        <dbReference type="ARBA" id="ARBA00022448"/>
    </source>
</evidence>
<feature type="transmembrane region" description="Helical" evidence="12">
    <location>
        <begin position="415"/>
        <end position="437"/>
    </location>
</feature>
<keyword evidence="5 12" id="KW-0813">Transport</keyword>
<feature type="transmembrane region" description="Helical" evidence="12">
    <location>
        <begin position="375"/>
        <end position="395"/>
    </location>
</feature>
<dbReference type="GO" id="GO:0016095">
    <property type="term" value="P:polyprenol catabolic process"/>
    <property type="evidence" value="ECO:0007669"/>
    <property type="project" value="TreeGrafter"/>
</dbReference>
<dbReference type="InterPro" id="IPR035921">
    <property type="entry name" value="F/V-ATP_Csub_sf"/>
</dbReference>
<evidence type="ECO:0000256" key="3">
    <source>
        <dbReference type="ARBA" id="ARBA00004922"/>
    </source>
</evidence>
<dbReference type="PANTHER" id="PTHR14624:SF2">
    <property type="entry name" value="POLYPRENOL REDUCTASE"/>
    <property type="match status" value="1"/>
</dbReference>
<evidence type="ECO:0000259" key="14">
    <source>
        <dbReference type="Pfam" id="PF02544"/>
    </source>
</evidence>
<comment type="function">
    <text evidence="1 12">Proton-conducting pore forming subunit of the membrane integral V0 complex of vacuolar ATPase. V-ATPase is responsible for acidifying a variety of intracellular compartments in eukaryotic cells.</text>
</comment>
<dbReference type="GO" id="GO:0005774">
    <property type="term" value="C:vacuolar membrane"/>
    <property type="evidence" value="ECO:0007669"/>
    <property type="project" value="UniProtKB-SubCell"/>
</dbReference>
<evidence type="ECO:0000313" key="15">
    <source>
        <dbReference type="EMBL" id="KHG30045.1"/>
    </source>
</evidence>
<dbReference type="Proteomes" id="UP000032142">
    <property type="component" value="Unassembled WGS sequence"/>
</dbReference>
<keyword evidence="16" id="KW-1185">Reference proteome</keyword>
<dbReference type="EMBL" id="KN453971">
    <property type="protein sequence ID" value="KHG30045.1"/>
    <property type="molecule type" value="Genomic_DNA"/>
</dbReference>
<organism evidence="15 16">
    <name type="scientific">Gossypium arboreum</name>
    <name type="common">Tree cotton</name>
    <name type="synonym">Gossypium nanking</name>
    <dbReference type="NCBI Taxonomy" id="29729"/>
    <lineage>
        <taxon>Eukaryota</taxon>
        <taxon>Viridiplantae</taxon>
        <taxon>Streptophyta</taxon>
        <taxon>Embryophyta</taxon>
        <taxon>Tracheophyta</taxon>
        <taxon>Spermatophyta</taxon>
        <taxon>Magnoliopsida</taxon>
        <taxon>eudicotyledons</taxon>
        <taxon>Gunneridae</taxon>
        <taxon>Pentapetalae</taxon>
        <taxon>rosids</taxon>
        <taxon>malvids</taxon>
        <taxon>Malvales</taxon>
        <taxon>Malvaceae</taxon>
        <taxon>Malvoideae</taxon>
        <taxon>Gossypium</taxon>
    </lineage>
</organism>
<comment type="subunit">
    <text evidence="12">V-ATPase is a heteromultimeric enzyme composed of a peripheral catalytic V1 complex attached to an integral membrane V0 proton pore complex.</text>
</comment>
<evidence type="ECO:0000256" key="11">
    <source>
        <dbReference type="ARBA" id="ARBA00023136"/>
    </source>
</evidence>
<feature type="domain" description="3-oxo-5-alpha-steroid 4-dehydrogenase C-terminal" evidence="14">
    <location>
        <begin position="243"/>
        <end position="347"/>
    </location>
</feature>
<protein>
    <recommendedName>
        <fullName evidence="12">V-type proton ATPase proteolipid subunit</fullName>
    </recommendedName>
</protein>
<comment type="caution">
    <text evidence="12">Lacks conserved residue(s) required for the propagation of feature annotation.</text>
</comment>
<dbReference type="UniPathway" id="UPA00378"/>
<dbReference type="NCBIfam" id="TIGR01100">
    <property type="entry name" value="V_ATP_synt_C"/>
    <property type="match status" value="1"/>
</dbReference>
<evidence type="ECO:0000256" key="12">
    <source>
        <dbReference type="RuleBase" id="RU363060"/>
    </source>
</evidence>
<evidence type="ECO:0000256" key="4">
    <source>
        <dbReference type="ARBA" id="ARBA00007296"/>
    </source>
</evidence>
<feature type="transmembrane region" description="Helical" evidence="12">
    <location>
        <begin position="449"/>
        <end position="474"/>
    </location>
</feature>
<evidence type="ECO:0000259" key="13">
    <source>
        <dbReference type="Pfam" id="PF00137"/>
    </source>
</evidence>
<feature type="transmembrane region" description="Helical" evidence="12">
    <location>
        <begin position="313"/>
        <end position="331"/>
    </location>
</feature>
<dbReference type="PROSITE" id="PS50244">
    <property type="entry name" value="S5A_REDUCTASE"/>
    <property type="match status" value="1"/>
</dbReference>
<dbReference type="InterPro" id="IPR039698">
    <property type="entry name" value="Dfg10/SRD5A3"/>
</dbReference>
<feature type="transmembrane region" description="Helical" evidence="12">
    <location>
        <begin position="142"/>
        <end position="159"/>
    </location>
</feature>
<dbReference type="SUPFAM" id="SSF81333">
    <property type="entry name" value="F1F0 ATP synthase subunit C"/>
    <property type="match status" value="1"/>
</dbReference>
<feature type="transmembrane region" description="Helical" evidence="12">
    <location>
        <begin position="78"/>
        <end position="100"/>
    </location>
</feature>
<evidence type="ECO:0000256" key="9">
    <source>
        <dbReference type="ARBA" id="ARBA00022989"/>
    </source>
</evidence>
<dbReference type="CDD" id="cd18175">
    <property type="entry name" value="ATP-synt_Vo_c_ATP6C_rpt1"/>
    <property type="match status" value="1"/>
</dbReference>
<dbReference type="PANTHER" id="PTHR14624">
    <property type="entry name" value="DFG10 PROTEIN"/>
    <property type="match status" value="1"/>
</dbReference>
<comment type="similarity">
    <text evidence="4 12">Belongs to the V-ATPase proteolipid subunit family.</text>
</comment>
<reference evidence="16" key="1">
    <citation type="submission" date="2014-09" db="EMBL/GenBank/DDBJ databases">
        <authorList>
            <person name="Mudge J."/>
            <person name="Ramaraj T."/>
            <person name="Lindquist I.E."/>
            <person name="Bharti A.K."/>
            <person name="Sundararajan A."/>
            <person name="Cameron C.T."/>
            <person name="Woodward J.E."/>
            <person name="May G.D."/>
            <person name="Brubaker C."/>
            <person name="Broadhvest J."/>
            <person name="Wilkins T.A."/>
        </authorList>
    </citation>
    <scope>NUCLEOTIDE SEQUENCE</scope>
    <source>
        <strain evidence="16">cv. AKA8401</strain>
    </source>
</reference>
<dbReference type="PRINTS" id="PR00122">
    <property type="entry name" value="VACATPASE"/>
</dbReference>
<dbReference type="InterPro" id="IPR002379">
    <property type="entry name" value="ATPase_proteolipid_c-like_dom"/>
</dbReference>
<keyword evidence="11 12" id="KW-0472">Membrane</keyword>
<dbReference type="Pfam" id="PF02544">
    <property type="entry name" value="Steroid_dh"/>
    <property type="match status" value="1"/>
</dbReference>
<name>A0A0B0PYA5_GOSAR</name>
<feature type="transmembrane region" description="Helical" evidence="12">
    <location>
        <begin position="237"/>
        <end position="256"/>
    </location>
</feature>
<dbReference type="GO" id="GO:0046961">
    <property type="term" value="F:proton-transporting ATPase activity, rotational mechanism"/>
    <property type="evidence" value="ECO:0007669"/>
    <property type="project" value="InterPro"/>
</dbReference>
<evidence type="ECO:0000256" key="2">
    <source>
        <dbReference type="ARBA" id="ARBA00004128"/>
    </source>
</evidence>
<evidence type="ECO:0000256" key="10">
    <source>
        <dbReference type="ARBA" id="ARBA00023065"/>
    </source>
</evidence>
<keyword evidence="7 12" id="KW-0812">Transmembrane</keyword>
<dbReference type="InterPro" id="IPR001104">
    <property type="entry name" value="3-oxo-5_a-steroid_4-DH_C"/>
</dbReference>
<dbReference type="GO" id="GO:0005783">
    <property type="term" value="C:endoplasmic reticulum"/>
    <property type="evidence" value="ECO:0007669"/>
    <property type="project" value="TreeGrafter"/>
</dbReference>
<keyword evidence="8 12" id="KW-0375">Hydrogen ion transport</keyword>
<keyword evidence="9 12" id="KW-1133">Transmembrane helix</keyword>
<dbReference type="CDD" id="cd18176">
    <property type="entry name" value="ATP-synt_Vo_c_ATP6C_rpt2"/>
    <property type="match status" value="1"/>
</dbReference>
<evidence type="ECO:0000256" key="7">
    <source>
        <dbReference type="ARBA" id="ARBA00022692"/>
    </source>
</evidence>
<dbReference type="Gene3D" id="1.20.120.610">
    <property type="entry name" value="lithium bound rotor ring of v- atpase"/>
    <property type="match status" value="1"/>
</dbReference>
<dbReference type="Pfam" id="PF00137">
    <property type="entry name" value="ATP-synt_C"/>
    <property type="match status" value="1"/>
</dbReference>
<gene>
    <name evidence="15" type="ORF">F383_01577</name>
</gene>
<feature type="transmembrane region" description="Helical" evidence="12">
    <location>
        <begin position="112"/>
        <end position="130"/>
    </location>
</feature>
<sequence length="484" mass="53441">MNLLGVLMEALVSQSINTIKTTLIWLLRTTWIVGTLPILIASLPSPCLNSFHALLLSFAKRGKIMPSSSHRFTVPQSFFLHFYLLAVIWTTTLLMGTWYFAYKVTPLSTESLSYLAAANHLTGGSLVFSLHKSRFSSVDDRFNVWKAVFLLLLMEIHVLRRLYETFQVFNYSPSARMHIFGYLTGIYFYTAAPLSLCTFCVLEAFNFAADQVAEFKVEGQEMVSITDFDLWGYMKPLTRLGWCQWAGAVIFAWGWFHQLRCHAILGSLRERGDRTDGYVIPHGDWFEVVSSPHYLSEMILYAGLLVASGGTDFTIWLLLGFVVANLVFAAAETHRWYLRKFENYPRMGAAYGTAKSGVGVASMGVMRPELVMKSIVPVVMAGVLGIYGLIIAVIISTGINPKAKSYYLFDGYAHLSSGLACGLAGLSAGMAIGIVGDAGVRANAQQPKLFVGMILILIFAEALALYGLIVGIILSSRAGQSRAE</sequence>
<dbReference type="GO" id="GO:0003865">
    <property type="term" value="F:3-oxo-5-alpha-steroid 4-dehydrogenase activity"/>
    <property type="evidence" value="ECO:0007669"/>
    <property type="project" value="TreeGrafter"/>
</dbReference>
<evidence type="ECO:0000256" key="6">
    <source>
        <dbReference type="ARBA" id="ARBA00022554"/>
    </source>
</evidence>
<dbReference type="GO" id="GO:0006488">
    <property type="term" value="P:dolichol-linked oligosaccharide biosynthetic process"/>
    <property type="evidence" value="ECO:0007669"/>
    <property type="project" value="InterPro"/>
</dbReference>
<dbReference type="AlphaFoldDB" id="A0A0B0PYA5"/>
<keyword evidence="6 12" id="KW-0926">Vacuole</keyword>
<keyword evidence="10 12" id="KW-0406">Ion transport</keyword>